<accession>A0A2Z3HTU4</accession>
<reference evidence="10" key="1">
    <citation type="submission" date="2018-05" db="EMBL/GenBank/DDBJ databases">
        <title>Genome sequencing of Phenylobacterium sp. HYN0004.</title>
        <authorList>
            <person name="Yi H."/>
            <person name="Baek C."/>
        </authorList>
    </citation>
    <scope>NUCLEOTIDE SEQUENCE [LARGE SCALE GENOMIC DNA]</scope>
    <source>
        <strain evidence="10">HYN0004</strain>
    </source>
</reference>
<dbReference type="SUPFAM" id="SSF48452">
    <property type="entry name" value="TPR-like"/>
    <property type="match status" value="1"/>
</dbReference>
<evidence type="ECO:0000256" key="7">
    <source>
        <dbReference type="SAM" id="SignalP"/>
    </source>
</evidence>
<evidence type="ECO:0000256" key="4">
    <source>
        <dbReference type="ARBA" id="ARBA00022801"/>
    </source>
</evidence>
<keyword evidence="6" id="KW-0482">Metalloprotease</keyword>
<dbReference type="GO" id="GO:0051603">
    <property type="term" value="P:proteolysis involved in protein catabolic process"/>
    <property type="evidence" value="ECO:0007669"/>
    <property type="project" value="TreeGrafter"/>
</dbReference>
<organism evidence="9 10">
    <name type="scientific">Phenylobacterium parvum</name>
    <dbReference type="NCBI Taxonomy" id="2201350"/>
    <lineage>
        <taxon>Bacteria</taxon>
        <taxon>Pseudomonadati</taxon>
        <taxon>Pseudomonadota</taxon>
        <taxon>Alphaproteobacteria</taxon>
        <taxon>Caulobacterales</taxon>
        <taxon>Caulobacteraceae</taxon>
        <taxon>Phenylobacterium</taxon>
    </lineage>
</organism>
<keyword evidence="4" id="KW-0378">Hydrolase</keyword>
<dbReference type="Pfam" id="PF13432">
    <property type="entry name" value="TPR_16"/>
    <property type="match status" value="1"/>
</dbReference>
<evidence type="ECO:0000256" key="3">
    <source>
        <dbReference type="ARBA" id="ARBA00022723"/>
    </source>
</evidence>
<dbReference type="Gene3D" id="1.25.40.10">
    <property type="entry name" value="Tetratricopeptide repeat domain"/>
    <property type="match status" value="1"/>
</dbReference>
<evidence type="ECO:0000313" key="10">
    <source>
        <dbReference type="Proteomes" id="UP000247763"/>
    </source>
</evidence>
<dbReference type="InterPro" id="IPR051156">
    <property type="entry name" value="Mito/Outer_Membr_Metalloprot"/>
</dbReference>
<evidence type="ECO:0000256" key="1">
    <source>
        <dbReference type="ARBA" id="ARBA00001947"/>
    </source>
</evidence>
<dbReference type="Pfam" id="PF01435">
    <property type="entry name" value="Peptidase_M48"/>
    <property type="match status" value="1"/>
</dbReference>
<proteinExistence type="predicted"/>
<dbReference type="RefSeq" id="WP_110450163.1">
    <property type="nucleotide sequence ID" value="NZ_CP029479.1"/>
</dbReference>
<keyword evidence="5" id="KW-0862">Zinc</keyword>
<evidence type="ECO:0000256" key="6">
    <source>
        <dbReference type="ARBA" id="ARBA00023049"/>
    </source>
</evidence>
<dbReference type="PANTHER" id="PTHR22726">
    <property type="entry name" value="METALLOENDOPEPTIDASE OMA1"/>
    <property type="match status" value="1"/>
</dbReference>
<dbReference type="Proteomes" id="UP000247763">
    <property type="component" value="Chromosome"/>
</dbReference>
<dbReference type="InterPro" id="IPR011990">
    <property type="entry name" value="TPR-like_helical_dom_sf"/>
</dbReference>
<dbReference type="GO" id="GO:0016020">
    <property type="term" value="C:membrane"/>
    <property type="evidence" value="ECO:0007669"/>
    <property type="project" value="TreeGrafter"/>
</dbReference>
<feature type="signal peptide" evidence="7">
    <location>
        <begin position="1"/>
        <end position="34"/>
    </location>
</feature>
<keyword evidence="2" id="KW-0645">Protease</keyword>
<evidence type="ECO:0000256" key="5">
    <source>
        <dbReference type="ARBA" id="ARBA00022833"/>
    </source>
</evidence>
<name>A0A2Z3HTU4_9CAUL</name>
<dbReference type="OrthoDB" id="9814887at2"/>
<dbReference type="PANTHER" id="PTHR22726:SF1">
    <property type="entry name" value="METALLOENDOPEPTIDASE OMA1, MITOCHONDRIAL"/>
    <property type="match status" value="1"/>
</dbReference>
<dbReference type="CDD" id="cd07324">
    <property type="entry name" value="M48C_Oma1-like"/>
    <property type="match status" value="1"/>
</dbReference>
<sequence>MGGRRLAHLRKGAATALCLVAALAPLLGPAPARAQSSEPMSLIRDTEIEETLRLDSEPLFRAAGLESKSIRILLIGSRDLNAFAGPGVMAVFTGLILESKSPNELQGVIAHEVAHLAGGHSARSGEMSQAGLRPFLLTMGLGVLAALAGNVEAGAVLASNASFFGALGAMGYSREQESRADQAGASYLEAAGLSGRGLVTFFDNFRYQEVFAEARRFGYFRSHPLSSSRIEALRARVEQMSHVDAPDDPESVRRHTIMKAKLQGFINPGVAIVKCAEPKADYPTRYACAIAQYQLKEPDRALKLIDALLAEQPENPYLWELKGQILFEFGRTAEAEAPQRRSVTLKPNAPLLRVNLGQTLIALPEETKVDEGIRELKTALNQDDENSVAWRLLAQAYDARKRDGLARYATAEYNYIEGDKRQALIFALRARDLLERNTPEWRRANDIVLATENDPQVIRARRGG</sequence>
<gene>
    <name evidence="9" type="ORF">HYN04_07385</name>
</gene>
<dbReference type="EMBL" id="CP029479">
    <property type="protein sequence ID" value="AWM77596.1"/>
    <property type="molecule type" value="Genomic_DNA"/>
</dbReference>
<protein>
    <submittedName>
        <fullName evidence="9">Peptidase M48</fullName>
    </submittedName>
</protein>
<evidence type="ECO:0000256" key="2">
    <source>
        <dbReference type="ARBA" id="ARBA00022670"/>
    </source>
</evidence>
<keyword evidence="10" id="KW-1185">Reference proteome</keyword>
<evidence type="ECO:0000259" key="8">
    <source>
        <dbReference type="Pfam" id="PF01435"/>
    </source>
</evidence>
<keyword evidence="7" id="KW-0732">Signal</keyword>
<keyword evidence="3" id="KW-0479">Metal-binding</keyword>
<evidence type="ECO:0000313" key="9">
    <source>
        <dbReference type="EMBL" id="AWM77596.1"/>
    </source>
</evidence>
<dbReference type="GO" id="GO:0004222">
    <property type="term" value="F:metalloendopeptidase activity"/>
    <property type="evidence" value="ECO:0007669"/>
    <property type="project" value="InterPro"/>
</dbReference>
<dbReference type="KEGG" id="phb:HYN04_07385"/>
<feature type="domain" description="Peptidase M48" evidence="8">
    <location>
        <begin position="57"/>
        <end position="236"/>
    </location>
</feature>
<dbReference type="InterPro" id="IPR001915">
    <property type="entry name" value="Peptidase_M48"/>
</dbReference>
<dbReference type="AlphaFoldDB" id="A0A2Z3HTU4"/>
<comment type="cofactor">
    <cofactor evidence="1">
        <name>Zn(2+)</name>
        <dbReference type="ChEBI" id="CHEBI:29105"/>
    </cofactor>
</comment>
<dbReference type="GO" id="GO:0046872">
    <property type="term" value="F:metal ion binding"/>
    <property type="evidence" value="ECO:0007669"/>
    <property type="project" value="UniProtKB-KW"/>
</dbReference>
<dbReference type="Gene3D" id="3.30.2010.10">
    <property type="entry name" value="Metalloproteases ('zincins'), catalytic domain"/>
    <property type="match status" value="1"/>
</dbReference>
<feature type="chain" id="PRO_5016313841" evidence="7">
    <location>
        <begin position="35"/>
        <end position="464"/>
    </location>
</feature>